<dbReference type="Proteomes" id="UP001066276">
    <property type="component" value="Chromosome 4_1"/>
</dbReference>
<protein>
    <submittedName>
        <fullName evidence="2">Uncharacterized protein</fullName>
    </submittedName>
</protein>
<feature type="compositionally biased region" description="Low complexity" evidence="1">
    <location>
        <begin position="13"/>
        <end position="26"/>
    </location>
</feature>
<comment type="caution">
    <text evidence="2">The sequence shown here is derived from an EMBL/GenBank/DDBJ whole genome shotgun (WGS) entry which is preliminary data.</text>
</comment>
<keyword evidence="3" id="KW-1185">Reference proteome</keyword>
<evidence type="ECO:0000256" key="1">
    <source>
        <dbReference type="SAM" id="MobiDB-lite"/>
    </source>
</evidence>
<feature type="region of interest" description="Disordered" evidence="1">
    <location>
        <begin position="1"/>
        <end position="52"/>
    </location>
</feature>
<dbReference type="AlphaFoldDB" id="A0AAV7T492"/>
<dbReference type="EMBL" id="JANPWB010000007">
    <property type="protein sequence ID" value="KAJ1171430.1"/>
    <property type="molecule type" value="Genomic_DNA"/>
</dbReference>
<proteinExistence type="predicted"/>
<reference evidence="2" key="1">
    <citation type="journal article" date="2022" name="bioRxiv">
        <title>Sequencing and chromosome-scale assembly of the giantPleurodeles waltlgenome.</title>
        <authorList>
            <person name="Brown T."/>
            <person name="Elewa A."/>
            <person name="Iarovenko S."/>
            <person name="Subramanian E."/>
            <person name="Araus A.J."/>
            <person name="Petzold A."/>
            <person name="Susuki M."/>
            <person name="Suzuki K.-i.T."/>
            <person name="Hayashi T."/>
            <person name="Toyoda A."/>
            <person name="Oliveira C."/>
            <person name="Osipova E."/>
            <person name="Leigh N.D."/>
            <person name="Simon A."/>
            <person name="Yun M.H."/>
        </authorList>
    </citation>
    <scope>NUCLEOTIDE SEQUENCE</scope>
    <source>
        <strain evidence="2">20211129_DDA</strain>
        <tissue evidence="2">Liver</tissue>
    </source>
</reference>
<sequence>MRDPAVISGGGWSSLAPSWSASSSSVSRKRSPASPGSRCRKRRRERLTAQATAQSAPYLLQAAAPSLARGMLDAEFFE</sequence>
<evidence type="ECO:0000313" key="2">
    <source>
        <dbReference type="EMBL" id="KAJ1171430.1"/>
    </source>
</evidence>
<organism evidence="2 3">
    <name type="scientific">Pleurodeles waltl</name>
    <name type="common">Iberian ribbed newt</name>
    <dbReference type="NCBI Taxonomy" id="8319"/>
    <lineage>
        <taxon>Eukaryota</taxon>
        <taxon>Metazoa</taxon>
        <taxon>Chordata</taxon>
        <taxon>Craniata</taxon>
        <taxon>Vertebrata</taxon>
        <taxon>Euteleostomi</taxon>
        <taxon>Amphibia</taxon>
        <taxon>Batrachia</taxon>
        <taxon>Caudata</taxon>
        <taxon>Salamandroidea</taxon>
        <taxon>Salamandridae</taxon>
        <taxon>Pleurodelinae</taxon>
        <taxon>Pleurodeles</taxon>
    </lineage>
</organism>
<accession>A0AAV7T492</accession>
<name>A0AAV7T492_PLEWA</name>
<evidence type="ECO:0000313" key="3">
    <source>
        <dbReference type="Proteomes" id="UP001066276"/>
    </source>
</evidence>
<gene>
    <name evidence="2" type="ORF">NDU88_003292</name>
</gene>